<keyword evidence="11" id="KW-0472">Membrane</keyword>
<keyword evidence="4 12" id="KW-0349">Heme</keyword>
<evidence type="ECO:0000256" key="11">
    <source>
        <dbReference type="ARBA" id="ARBA00023136"/>
    </source>
</evidence>
<evidence type="ECO:0000256" key="12">
    <source>
        <dbReference type="PIRSR" id="PIRSR602401-1"/>
    </source>
</evidence>
<evidence type="ECO:0000256" key="4">
    <source>
        <dbReference type="ARBA" id="ARBA00022617"/>
    </source>
</evidence>
<evidence type="ECO:0000256" key="2">
    <source>
        <dbReference type="ARBA" id="ARBA00004524"/>
    </source>
</evidence>
<protein>
    <submittedName>
        <fullName evidence="15">Cytochrome P450 2K1-like isoform X2</fullName>
    </submittedName>
</protein>
<dbReference type="GO" id="GO:0020037">
    <property type="term" value="F:heme binding"/>
    <property type="evidence" value="ECO:0007669"/>
    <property type="project" value="InterPro"/>
</dbReference>
<evidence type="ECO:0000313" key="15">
    <source>
        <dbReference type="RefSeq" id="XP_031758898.1"/>
    </source>
</evidence>
<dbReference type="InterPro" id="IPR002401">
    <property type="entry name" value="Cyt_P450_E_grp-I"/>
</dbReference>
<evidence type="ECO:0000313" key="14">
    <source>
        <dbReference type="Proteomes" id="UP000008143"/>
    </source>
</evidence>
<dbReference type="Proteomes" id="UP000008143">
    <property type="component" value="Chromosome 5"/>
</dbReference>
<evidence type="ECO:0000256" key="9">
    <source>
        <dbReference type="ARBA" id="ARBA00023004"/>
    </source>
</evidence>
<dbReference type="AGR" id="Xenbase:XB-GENE-29082543"/>
<comment type="similarity">
    <text evidence="3 13">Belongs to the cytochrome P450 family.</text>
</comment>
<evidence type="ECO:0000256" key="1">
    <source>
        <dbReference type="ARBA" id="ARBA00001971"/>
    </source>
</evidence>
<dbReference type="Pfam" id="PF00067">
    <property type="entry name" value="p450"/>
    <property type="match status" value="1"/>
</dbReference>
<keyword evidence="9 12" id="KW-0408">Iron</keyword>
<dbReference type="RefSeq" id="XP_031758898.1">
    <property type="nucleotide sequence ID" value="XM_031903038.1"/>
</dbReference>
<keyword evidence="6" id="KW-0256">Endoplasmic reticulum</keyword>
<dbReference type="InterPro" id="IPR017972">
    <property type="entry name" value="Cyt_P450_CS"/>
</dbReference>
<evidence type="ECO:0000313" key="16">
    <source>
        <dbReference type="Xenbase" id="XB-GENE-29082543"/>
    </source>
</evidence>
<organism evidence="14 15">
    <name type="scientific">Xenopus tropicalis</name>
    <name type="common">Western clawed frog</name>
    <name type="synonym">Silurana tropicalis</name>
    <dbReference type="NCBI Taxonomy" id="8364"/>
    <lineage>
        <taxon>Eukaryota</taxon>
        <taxon>Metazoa</taxon>
        <taxon>Chordata</taxon>
        <taxon>Craniata</taxon>
        <taxon>Vertebrata</taxon>
        <taxon>Euteleostomi</taxon>
        <taxon>Amphibia</taxon>
        <taxon>Batrachia</taxon>
        <taxon>Anura</taxon>
        <taxon>Pipoidea</taxon>
        <taxon>Pipidae</taxon>
        <taxon>Xenopodinae</taxon>
        <taxon>Xenopus</taxon>
        <taxon>Silurana</taxon>
    </lineage>
</organism>
<evidence type="ECO:0000256" key="13">
    <source>
        <dbReference type="RuleBase" id="RU000461"/>
    </source>
</evidence>
<evidence type="ECO:0000256" key="3">
    <source>
        <dbReference type="ARBA" id="ARBA00010617"/>
    </source>
</evidence>
<dbReference type="PANTHER" id="PTHR24300">
    <property type="entry name" value="CYTOCHROME P450 508A4-RELATED"/>
    <property type="match status" value="1"/>
</dbReference>
<keyword evidence="5 12" id="KW-0479">Metal-binding</keyword>
<evidence type="ECO:0000256" key="6">
    <source>
        <dbReference type="ARBA" id="ARBA00022824"/>
    </source>
</evidence>
<gene>
    <name evidence="16" type="primary">cyp2k1.3</name>
    <name evidence="15" type="synonym">LOC100495056</name>
</gene>
<dbReference type="OMA" id="LIGWEWD"/>
<dbReference type="SUPFAM" id="SSF48264">
    <property type="entry name" value="Cytochrome P450"/>
    <property type="match status" value="1"/>
</dbReference>
<dbReference type="InterPro" id="IPR001128">
    <property type="entry name" value="Cyt_P450"/>
</dbReference>
<comment type="subcellular location">
    <subcellularLocation>
        <location evidence="2">Microsome membrane</location>
    </subcellularLocation>
</comment>
<evidence type="ECO:0000256" key="10">
    <source>
        <dbReference type="ARBA" id="ARBA00023033"/>
    </source>
</evidence>
<dbReference type="PANTHER" id="PTHR24300:SF419">
    <property type="entry name" value="CYTOCHROME P450 2K1-LIKE"/>
    <property type="match status" value="1"/>
</dbReference>
<evidence type="ECO:0000256" key="5">
    <source>
        <dbReference type="ARBA" id="ARBA00022723"/>
    </source>
</evidence>
<dbReference type="PRINTS" id="PR00385">
    <property type="entry name" value="P450"/>
</dbReference>
<dbReference type="InterPro" id="IPR036396">
    <property type="entry name" value="Cyt_P450_sf"/>
</dbReference>
<dbReference type="InterPro" id="IPR008069">
    <property type="entry name" value="Cyt_P450_E_grp-I_CYP2D-like"/>
</dbReference>
<evidence type="ECO:0000256" key="8">
    <source>
        <dbReference type="ARBA" id="ARBA00023002"/>
    </source>
</evidence>
<dbReference type="Xenbase" id="XB-GENE-29082543">
    <property type="gene designation" value="cyp2k1.3"/>
</dbReference>
<evidence type="ECO:0000256" key="7">
    <source>
        <dbReference type="ARBA" id="ARBA00022848"/>
    </source>
</evidence>
<sequence>MVVLCGYETVKDALVNYAEEFSERPVVPIFLDVVKEYGIIFSHGENWKVMRRFTLSTLRDFGMGRRTIEDRINEECDFLVEQFKSFKGKPFDNTMIMNAAVANIIVSIVLGHRFDYQDPKFLRLMSLINENLRLTGSPTVMLYNVFPSVMRWLPGNHQTVGKNAAENQRFIRETFIKHKEKLDVNDQRNLVDAFLVKQQEKKGNAVYFHDDNLTMLVSNLFVAGMETTSTSVRWGLLLMMKYPEIQKNVQNEIEKVIGQSRPQTEHRKSMPYTDAVIHEIQRFGNIIPMNLPHATAQDVTFRGYFLPKGTFVIPLLTSVLYDQTRFEKPKEFYPQHFLDSEGNFVKNEAFLPFSAGKRSCAGENLAKMELFLFFTSLLQNFTFQAPPGEELDLTPAIGITTPPLPHNICALPRT</sequence>
<keyword evidence="7" id="KW-0492">Microsome</keyword>
<dbReference type="FunFam" id="1.10.630.10:FF:000010">
    <property type="entry name" value="cytochrome P450 2W1 isoform X2"/>
    <property type="match status" value="1"/>
</dbReference>
<keyword evidence="10 13" id="KW-0503">Monooxygenase</keyword>
<reference evidence="15" key="1">
    <citation type="submission" date="2025-08" db="UniProtKB">
        <authorList>
            <consortium name="RefSeq"/>
        </authorList>
    </citation>
    <scope>IDENTIFICATION</scope>
    <source>
        <strain evidence="15">Nigerian</strain>
        <tissue evidence="15">Liver and blood</tissue>
    </source>
</reference>
<dbReference type="PROSITE" id="PS00086">
    <property type="entry name" value="CYTOCHROME_P450"/>
    <property type="match status" value="1"/>
</dbReference>
<dbReference type="InterPro" id="IPR050182">
    <property type="entry name" value="Cytochrome_P450_fam2"/>
</dbReference>
<dbReference type="PRINTS" id="PR00463">
    <property type="entry name" value="EP450I"/>
</dbReference>
<name>A0A8J1JLZ0_XENTR</name>
<accession>A0A8J1JLZ0</accession>
<feature type="binding site" description="axial binding residue" evidence="12">
    <location>
        <position position="360"/>
    </location>
    <ligand>
        <name>heme</name>
        <dbReference type="ChEBI" id="CHEBI:30413"/>
    </ligand>
    <ligandPart>
        <name>Fe</name>
        <dbReference type="ChEBI" id="CHEBI:18248"/>
    </ligandPart>
</feature>
<proteinExistence type="inferred from homology"/>
<dbReference type="AlphaFoldDB" id="A0A8J1JLZ0"/>
<dbReference type="GO" id="GO:0005506">
    <property type="term" value="F:iron ion binding"/>
    <property type="evidence" value="ECO:0007669"/>
    <property type="project" value="InterPro"/>
</dbReference>
<dbReference type="GO" id="GO:0046222">
    <property type="term" value="P:aflatoxin metabolic process"/>
    <property type="evidence" value="ECO:0007669"/>
    <property type="project" value="UniProtKB-ARBA"/>
</dbReference>
<dbReference type="PRINTS" id="PR01686">
    <property type="entry name" value="EP450ICYP2D"/>
</dbReference>
<dbReference type="GO" id="GO:0016712">
    <property type="term" value="F:oxidoreductase activity, acting on paired donors, with incorporation or reduction of molecular oxygen, reduced flavin or flavoprotein as one donor, and incorporation of one atom of oxygen"/>
    <property type="evidence" value="ECO:0007669"/>
    <property type="project" value="InterPro"/>
</dbReference>
<keyword evidence="8 13" id="KW-0560">Oxidoreductase</keyword>
<dbReference type="Gene3D" id="1.10.630.10">
    <property type="entry name" value="Cytochrome P450"/>
    <property type="match status" value="1"/>
</dbReference>
<keyword evidence="14" id="KW-1185">Reference proteome</keyword>
<comment type="cofactor">
    <cofactor evidence="1 12">
        <name>heme</name>
        <dbReference type="ChEBI" id="CHEBI:30413"/>
    </cofactor>
</comment>